<evidence type="ECO:0000313" key="10">
    <source>
        <dbReference type="Proteomes" id="UP000249204"/>
    </source>
</evidence>
<keyword evidence="4" id="KW-0663">Pyridoxal phosphate</keyword>
<dbReference type="InterPro" id="IPR004839">
    <property type="entry name" value="Aminotransferase_I/II_large"/>
</dbReference>
<dbReference type="PROSITE" id="PS50949">
    <property type="entry name" value="HTH_GNTR"/>
    <property type="match status" value="1"/>
</dbReference>
<dbReference type="InterPro" id="IPR051446">
    <property type="entry name" value="HTH_trans_reg/aminotransferase"/>
</dbReference>
<keyword evidence="3 9" id="KW-0032">Aminotransferase</keyword>
<evidence type="ECO:0000256" key="4">
    <source>
        <dbReference type="ARBA" id="ARBA00022898"/>
    </source>
</evidence>
<dbReference type="SUPFAM" id="SSF53383">
    <property type="entry name" value="PLP-dependent transferases"/>
    <property type="match status" value="1"/>
</dbReference>
<reference evidence="9 10" key="1">
    <citation type="submission" date="2018-06" db="EMBL/GenBank/DDBJ databases">
        <title>Isolation of heavy metals resistant Paenibacillus silvae NC2 from Gold-Copper mine in ZiJin, China.</title>
        <authorList>
            <person name="Xu J."/>
            <person name="Mazhar H.S."/>
            <person name="Rensing C."/>
        </authorList>
    </citation>
    <scope>NUCLEOTIDE SEQUENCE [LARGE SCALE GENOMIC DNA]</scope>
    <source>
        <strain evidence="9 10">NC2</strain>
    </source>
</reference>
<accession>A0A2W6NLZ0</accession>
<keyword evidence="5" id="KW-0805">Transcription regulation</keyword>
<feature type="domain" description="HTH gntR-type" evidence="8">
    <location>
        <begin position="22"/>
        <end position="90"/>
    </location>
</feature>
<dbReference type="InterPro" id="IPR015421">
    <property type="entry name" value="PyrdxlP-dep_Trfase_major"/>
</dbReference>
<dbReference type="InterPro" id="IPR000524">
    <property type="entry name" value="Tscrpt_reg_HTH_GntR"/>
</dbReference>
<dbReference type="Gene3D" id="3.40.640.10">
    <property type="entry name" value="Type I PLP-dependent aspartate aminotransferase-like (Major domain)"/>
    <property type="match status" value="1"/>
</dbReference>
<dbReference type="InterPro" id="IPR015422">
    <property type="entry name" value="PyrdxlP-dep_Trfase_small"/>
</dbReference>
<dbReference type="InterPro" id="IPR036388">
    <property type="entry name" value="WH-like_DNA-bd_sf"/>
</dbReference>
<dbReference type="Gene3D" id="3.90.1150.10">
    <property type="entry name" value="Aspartate Aminotransferase, domain 1"/>
    <property type="match status" value="1"/>
</dbReference>
<evidence type="ECO:0000256" key="3">
    <source>
        <dbReference type="ARBA" id="ARBA00022576"/>
    </source>
</evidence>
<dbReference type="Proteomes" id="UP000249204">
    <property type="component" value="Unassembled WGS sequence"/>
</dbReference>
<comment type="similarity">
    <text evidence="2">In the C-terminal section; belongs to the class-I pyridoxal-phosphate-dependent aminotransferase family.</text>
</comment>
<dbReference type="InterPro" id="IPR015424">
    <property type="entry name" value="PyrdxlP-dep_Trfase"/>
</dbReference>
<dbReference type="CDD" id="cd00609">
    <property type="entry name" value="AAT_like"/>
    <property type="match status" value="1"/>
</dbReference>
<dbReference type="PRINTS" id="PR00035">
    <property type="entry name" value="HTHGNTR"/>
</dbReference>
<dbReference type="AlphaFoldDB" id="A0A2W6NLZ0"/>
<dbReference type="GO" id="GO:0003700">
    <property type="term" value="F:DNA-binding transcription factor activity"/>
    <property type="evidence" value="ECO:0007669"/>
    <property type="project" value="InterPro"/>
</dbReference>
<sequence>MGRSPIDRSSSISWKPDPALDLPMYRQIEAYIRQKIATGEWSAGYRLPSQRTLAAAMGVNRSTLVTALDNLAATGMIEGRHGGGTYVSGSGWHSLAHTSLPNWSEAAQEGWYYPNLPEIQQINQAEFRPGIIRLGTGELAPELMPSVAFNEILQNLSSRTRTLNYIEPQGSLELREALALHLQTSGIQASPDSILIVSGSLQALHLISVGLLPRGSAVLLEKPSYLYSIHAFQSAGLKLNGIPMDKEGLDLGYLDRAIQTVKRVSGENGDESFPLLYTIPSFHNPTGGVMSRERREQLMSLARISGISILEDAAYQELWLDYPPPPSLKANDLEGRVLHMGTLSKAVSPGLRLGWLVGPVPVIRRLADIKMQTDYGTSSLAQDAAAAWFADGHHASHMEQLRPELRKRKAFMLTLLQQHFHDIADWTTPEGGFYIWLRFTAEPLSIRRLFHDCLKENVLIHPGYLYDRLDAKHIRLSYAYASLDEMERGLIRLAQAARRLLLNQP</sequence>
<organism evidence="9 10">
    <name type="scientific">Paenibacillus silvae</name>
    <dbReference type="NCBI Taxonomy" id="1325358"/>
    <lineage>
        <taxon>Bacteria</taxon>
        <taxon>Bacillati</taxon>
        <taxon>Bacillota</taxon>
        <taxon>Bacilli</taxon>
        <taxon>Bacillales</taxon>
        <taxon>Paenibacillaceae</taxon>
        <taxon>Paenibacillus</taxon>
    </lineage>
</organism>
<dbReference type="PANTHER" id="PTHR46577">
    <property type="entry name" value="HTH-TYPE TRANSCRIPTIONAL REGULATORY PROTEIN GABR"/>
    <property type="match status" value="1"/>
</dbReference>
<dbReference type="GO" id="GO:0030170">
    <property type="term" value="F:pyridoxal phosphate binding"/>
    <property type="evidence" value="ECO:0007669"/>
    <property type="project" value="InterPro"/>
</dbReference>
<dbReference type="PANTHER" id="PTHR46577:SF2">
    <property type="entry name" value="TRANSCRIPTIONAL REGULATORY PROTEIN"/>
    <property type="match status" value="1"/>
</dbReference>
<dbReference type="InterPro" id="IPR036390">
    <property type="entry name" value="WH_DNA-bd_sf"/>
</dbReference>
<keyword evidence="9" id="KW-0808">Transferase</keyword>
<dbReference type="SUPFAM" id="SSF46785">
    <property type="entry name" value="Winged helix' DNA-binding domain"/>
    <property type="match status" value="1"/>
</dbReference>
<gene>
    <name evidence="9" type="ORF">DN757_04230</name>
</gene>
<dbReference type="Pfam" id="PF00155">
    <property type="entry name" value="Aminotran_1_2"/>
    <property type="match status" value="1"/>
</dbReference>
<evidence type="ECO:0000256" key="1">
    <source>
        <dbReference type="ARBA" id="ARBA00001933"/>
    </source>
</evidence>
<evidence type="ECO:0000256" key="5">
    <source>
        <dbReference type="ARBA" id="ARBA00023015"/>
    </source>
</evidence>
<proteinExistence type="inferred from homology"/>
<evidence type="ECO:0000313" key="9">
    <source>
        <dbReference type="EMBL" id="PZT56854.1"/>
    </source>
</evidence>
<evidence type="ECO:0000256" key="2">
    <source>
        <dbReference type="ARBA" id="ARBA00005384"/>
    </source>
</evidence>
<dbReference type="RefSeq" id="WP_111269022.1">
    <property type="nucleotide sequence ID" value="NZ_QKWW01000014.1"/>
</dbReference>
<dbReference type="Gene3D" id="1.10.10.10">
    <property type="entry name" value="Winged helix-like DNA-binding domain superfamily/Winged helix DNA-binding domain"/>
    <property type="match status" value="1"/>
</dbReference>
<evidence type="ECO:0000259" key="8">
    <source>
        <dbReference type="PROSITE" id="PS50949"/>
    </source>
</evidence>
<evidence type="ECO:0000256" key="6">
    <source>
        <dbReference type="ARBA" id="ARBA00023125"/>
    </source>
</evidence>
<dbReference type="EMBL" id="QKWW01000014">
    <property type="protein sequence ID" value="PZT56854.1"/>
    <property type="molecule type" value="Genomic_DNA"/>
</dbReference>
<dbReference type="CDD" id="cd07377">
    <property type="entry name" value="WHTH_GntR"/>
    <property type="match status" value="1"/>
</dbReference>
<dbReference type="GO" id="GO:0003677">
    <property type="term" value="F:DNA binding"/>
    <property type="evidence" value="ECO:0007669"/>
    <property type="project" value="UniProtKB-KW"/>
</dbReference>
<dbReference type="SMART" id="SM00345">
    <property type="entry name" value="HTH_GNTR"/>
    <property type="match status" value="1"/>
</dbReference>
<evidence type="ECO:0000256" key="7">
    <source>
        <dbReference type="ARBA" id="ARBA00023163"/>
    </source>
</evidence>
<dbReference type="Pfam" id="PF00392">
    <property type="entry name" value="GntR"/>
    <property type="match status" value="1"/>
</dbReference>
<comment type="cofactor">
    <cofactor evidence="1">
        <name>pyridoxal 5'-phosphate</name>
        <dbReference type="ChEBI" id="CHEBI:597326"/>
    </cofactor>
</comment>
<comment type="caution">
    <text evidence="9">The sequence shown here is derived from an EMBL/GenBank/DDBJ whole genome shotgun (WGS) entry which is preliminary data.</text>
</comment>
<dbReference type="GO" id="GO:0008483">
    <property type="term" value="F:transaminase activity"/>
    <property type="evidence" value="ECO:0007669"/>
    <property type="project" value="UniProtKB-KW"/>
</dbReference>
<protein>
    <submittedName>
        <fullName evidence="9">PLP-dependent aminotransferase family protein</fullName>
    </submittedName>
</protein>
<keyword evidence="6" id="KW-0238">DNA-binding</keyword>
<name>A0A2W6NLZ0_9BACL</name>
<keyword evidence="7" id="KW-0804">Transcription</keyword>